<reference evidence="4 5" key="1">
    <citation type="journal article" date="2019" name="Int. J. Syst. Evol. Microbiol.">
        <title>The Global Catalogue of Microorganisms (GCM) 10K type strain sequencing project: providing services to taxonomists for standard genome sequencing and annotation.</title>
        <authorList>
            <consortium name="The Broad Institute Genomics Platform"/>
            <consortium name="The Broad Institute Genome Sequencing Center for Infectious Disease"/>
            <person name="Wu L."/>
            <person name="Ma J."/>
        </authorList>
    </citation>
    <scope>NUCLEOTIDE SEQUENCE [LARGE SCALE GENOMIC DNA]</scope>
    <source>
        <strain evidence="4 5">JCM 4805</strain>
    </source>
</reference>
<dbReference type="PANTHER" id="PTHR43103">
    <property type="entry name" value="NUCLEOSIDE-DIPHOSPHATE-SUGAR EPIMERASE"/>
    <property type="match status" value="1"/>
</dbReference>
<feature type="domain" description="NAD-dependent epimerase/dehydratase" evidence="3">
    <location>
        <begin position="3"/>
        <end position="219"/>
    </location>
</feature>
<proteinExistence type="predicted"/>
<evidence type="ECO:0000313" key="5">
    <source>
        <dbReference type="Proteomes" id="UP001500909"/>
    </source>
</evidence>
<evidence type="ECO:0000256" key="1">
    <source>
        <dbReference type="ARBA" id="ARBA00022857"/>
    </source>
</evidence>
<evidence type="ECO:0000256" key="2">
    <source>
        <dbReference type="ARBA" id="ARBA00023277"/>
    </source>
</evidence>
<dbReference type="PANTHER" id="PTHR43103:SF3">
    <property type="entry name" value="ADP-L-GLYCERO-D-MANNO-HEPTOSE-6-EPIMERASE"/>
    <property type="match status" value="1"/>
</dbReference>
<dbReference type="Pfam" id="PF01370">
    <property type="entry name" value="Epimerase"/>
    <property type="match status" value="1"/>
</dbReference>
<keyword evidence="5" id="KW-1185">Reference proteome</keyword>
<protein>
    <submittedName>
        <fullName evidence="4">SDR family oxidoreductase</fullName>
    </submittedName>
</protein>
<gene>
    <name evidence="4" type="ORF">GCM10010361_40750</name>
</gene>
<sequence>MRIVITGGFGFLGRRVAAALLRTGAFGGAPIDRLVLADRCVPSGAPAAADLSPASSGSGSPVVDVVQGDLTDRLQQLFAEPVDVLIHLAAAVSAECEADFDLGMSANVDTTRALLEAARAQSAAGGPTPRLVFASSVAIYGADPALPLPPVVSEATLPMPRSSYGVQKFVCEQLVGEYTRRGFLDGRVARLMTVAVRPGKPNAAASGFLSGIVREPLAGSPATCPVDPGLAVALASPRRTVEGILRVAEAERGTGPGRLDGRLPVNLPALTVTVAEMLDTLRRVAGDAVADLVTVAPDRDVEAIVGSWPARFDNTRAAALGLTPDPSFEAVVRDYLRDHADAVAVGAPRRATSASVD</sequence>
<comment type="caution">
    <text evidence="4">The sequence shown here is derived from an EMBL/GenBank/DDBJ whole genome shotgun (WGS) entry which is preliminary data.</text>
</comment>
<dbReference type="InterPro" id="IPR036291">
    <property type="entry name" value="NAD(P)-bd_dom_sf"/>
</dbReference>
<keyword evidence="1" id="KW-0521">NADP</keyword>
<dbReference type="Gene3D" id="3.90.25.10">
    <property type="entry name" value="UDP-galactose 4-epimerase, domain 1"/>
    <property type="match status" value="1"/>
</dbReference>
<accession>A0ABN1ABK9</accession>
<dbReference type="InterPro" id="IPR050005">
    <property type="entry name" value="DenD"/>
</dbReference>
<dbReference type="EMBL" id="BAAABY010000029">
    <property type="protein sequence ID" value="GAA0472409.1"/>
    <property type="molecule type" value="Genomic_DNA"/>
</dbReference>
<dbReference type="RefSeq" id="WP_346096475.1">
    <property type="nucleotide sequence ID" value="NZ_BAAABY010000029.1"/>
</dbReference>
<organism evidence="4 5">
    <name type="scientific">Streptomyces olivaceiscleroticus</name>
    <dbReference type="NCBI Taxonomy" id="68245"/>
    <lineage>
        <taxon>Bacteria</taxon>
        <taxon>Bacillati</taxon>
        <taxon>Actinomycetota</taxon>
        <taxon>Actinomycetes</taxon>
        <taxon>Kitasatosporales</taxon>
        <taxon>Streptomycetaceae</taxon>
        <taxon>Streptomyces</taxon>
    </lineage>
</organism>
<evidence type="ECO:0000313" key="4">
    <source>
        <dbReference type="EMBL" id="GAA0472409.1"/>
    </source>
</evidence>
<dbReference type="InterPro" id="IPR001509">
    <property type="entry name" value="Epimerase_deHydtase"/>
</dbReference>
<dbReference type="SUPFAM" id="SSF51735">
    <property type="entry name" value="NAD(P)-binding Rossmann-fold domains"/>
    <property type="match status" value="1"/>
</dbReference>
<evidence type="ECO:0000259" key="3">
    <source>
        <dbReference type="Pfam" id="PF01370"/>
    </source>
</evidence>
<dbReference type="Gene3D" id="3.40.50.720">
    <property type="entry name" value="NAD(P)-binding Rossmann-like Domain"/>
    <property type="match status" value="1"/>
</dbReference>
<keyword evidence="2" id="KW-0119">Carbohydrate metabolism</keyword>
<dbReference type="NCBIfam" id="NF043036">
    <property type="entry name" value="ErythonDh"/>
    <property type="match status" value="1"/>
</dbReference>
<dbReference type="Proteomes" id="UP001500909">
    <property type="component" value="Unassembled WGS sequence"/>
</dbReference>
<name>A0ABN1ABK9_9ACTN</name>